<dbReference type="NCBIfam" id="TIGR00344">
    <property type="entry name" value="alaS"/>
    <property type="match status" value="1"/>
</dbReference>
<evidence type="ECO:0000313" key="15">
    <source>
        <dbReference type="Proteomes" id="UP000253934"/>
    </source>
</evidence>
<comment type="similarity">
    <text evidence="1 11">Belongs to the class-II aminoacyl-tRNA synthetase family.</text>
</comment>
<dbReference type="InterPro" id="IPR018165">
    <property type="entry name" value="Ala-tRNA-synth_IIc_core"/>
</dbReference>
<dbReference type="FunFam" id="3.30.980.10:FF:000004">
    <property type="entry name" value="Alanine--tRNA ligase, cytoplasmic"/>
    <property type="match status" value="1"/>
</dbReference>
<evidence type="ECO:0000256" key="10">
    <source>
        <dbReference type="ARBA" id="ARBA00023146"/>
    </source>
</evidence>
<evidence type="ECO:0000256" key="6">
    <source>
        <dbReference type="ARBA" id="ARBA00022833"/>
    </source>
</evidence>
<evidence type="ECO:0000256" key="2">
    <source>
        <dbReference type="ARBA" id="ARBA00022555"/>
    </source>
</evidence>
<evidence type="ECO:0000256" key="11">
    <source>
        <dbReference type="HAMAP-Rule" id="MF_00036"/>
    </source>
</evidence>
<dbReference type="InterPro" id="IPR002318">
    <property type="entry name" value="Ala-tRNA-lgiase_IIc"/>
</dbReference>
<protein>
    <recommendedName>
        <fullName evidence="11">Alanine--tRNA ligase</fullName>
        <ecNumber evidence="11">6.1.1.7</ecNumber>
    </recommendedName>
    <alternativeName>
        <fullName evidence="11">Alanyl-tRNA synthetase</fullName>
        <shortName evidence="11">AlaRS</shortName>
    </alternativeName>
</protein>
<keyword evidence="5 11" id="KW-0547">Nucleotide-binding</keyword>
<dbReference type="GO" id="GO:0006419">
    <property type="term" value="P:alanyl-tRNA aminoacylation"/>
    <property type="evidence" value="ECO:0007669"/>
    <property type="project" value="UniProtKB-UniRule"/>
</dbReference>
<dbReference type="Gene3D" id="3.30.930.10">
    <property type="entry name" value="Bira Bifunctional Protein, Domain 2"/>
    <property type="match status" value="1"/>
</dbReference>
<dbReference type="InterPro" id="IPR009000">
    <property type="entry name" value="Transl_B-barrel_sf"/>
</dbReference>
<accession>A0A369KSC4</accession>
<dbReference type="PANTHER" id="PTHR11777:SF9">
    <property type="entry name" value="ALANINE--TRNA LIGASE, CYTOPLASMIC"/>
    <property type="match status" value="1"/>
</dbReference>
<feature type="binding site" evidence="11">
    <location>
        <position position="600"/>
    </location>
    <ligand>
        <name>Zn(2+)</name>
        <dbReference type="ChEBI" id="CHEBI:29105"/>
    </ligand>
</feature>
<dbReference type="Gene3D" id="3.30.980.10">
    <property type="entry name" value="Threonyl-trna Synthetase, Chain A, domain 2"/>
    <property type="match status" value="1"/>
</dbReference>
<evidence type="ECO:0000256" key="9">
    <source>
        <dbReference type="ARBA" id="ARBA00022917"/>
    </source>
</evidence>
<dbReference type="InterPro" id="IPR018164">
    <property type="entry name" value="Ala-tRNA-synth_IIc_N"/>
</dbReference>
<dbReference type="InterPro" id="IPR045864">
    <property type="entry name" value="aa-tRNA-synth_II/BPL/LPL"/>
</dbReference>
<dbReference type="SUPFAM" id="SSF55186">
    <property type="entry name" value="ThrRS/AlaRS common domain"/>
    <property type="match status" value="1"/>
</dbReference>
<keyword evidence="6 11" id="KW-0862">Zinc</keyword>
<feature type="coiled-coil region" evidence="12">
    <location>
        <begin position="762"/>
        <end position="789"/>
    </location>
</feature>
<dbReference type="Gene3D" id="2.40.30.130">
    <property type="match status" value="1"/>
</dbReference>
<dbReference type="GO" id="GO:0005829">
    <property type="term" value="C:cytosol"/>
    <property type="evidence" value="ECO:0007669"/>
    <property type="project" value="TreeGrafter"/>
</dbReference>
<dbReference type="Pfam" id="PF02272">
    <property type="entry name" value="DHHA1"/>
    <property type="match status" value="1"/>
</dbReference>
<dbReference type="GO" id="GO:0005524">
    <property type="term" value="F:ATP binding"/>
    <property type="evidence" value="ECO:0007669"/>
    <property type="project" value="UniProtKB-UniRule"/>
</dbReference>
<dbReference type="FunFam" id="3.30.54.20:FF:000001">
    <property type="entry name" value="Alanine--tRNA ligase"/>
    <property type="match status" value="1"/>
</dbReference>
<dbReference type="AlphaFoldDB" id="A0A369KSC4"/>
<proteinExistence type="inferred from homology"/>
<dbReference type="SUPFAM" id="SSF50447">
    <property type="entry name" value="Translation proteins"/>
    <property type="match status" value="1"/>
</dbReference>
<keyword evidence="10 11" id="KW-0030">Aminoacyl-tRNA synthetase</keyword>
<dbReference type="GO" id="GO:0008270">
    <property type="term" value="F:zinc ion binding"/>
    <property type="evidence" value="ECO:0007669"/>
    <property type="project" value="UniProtKB-UniRule"/>
</dbReference>
<evidence type="ECO:0000256" key="3">
    <source>
        <dbReference type="ARBA" id="ARBA00022598"/>
    </source>
</evidence>
<dbReference type="PRINTS" id="PR00980">
    <property type="entry name" value="TRNASYNTHALA"/>
</dbReference>
<evidence type="ECO:0000256" key="12">
    <source>
        <dbReference type="SAM" id="Coils"/>
    </source>
</evidence>
<evidence type="ECO:0000256" key="5">
    <source>
        <dbReference type="ARBA" id="ARBA00022741"/>
    </source>
</evidence>
<keyword evidence="3 11" id="KW-0436">Ligase</keyword>
<organism evidence="14 15">
    <name type="scientific">Spirobacillus cienkowskii</name>
    <dbReference type="NCBI Taxonomy" id="495820"/>
    <lineage>
        <taxon>Bacteria</taxon>
        <taxon>Pseudomonadati</taxon>
        <taxon>Bdellovibrionota</taxon>
        <taxon>Oligoflexia</taxon>
        <taxon>Silvanigrellales</taxon>
        <taxon>Spirobacillus</taxon>
    </lineage>
</organism>
<dbReference type="PANTHER" id="PTHR11777">
    <property type="entry name" value="ALANYL-TRNA SYNTHETASE"/>
    <property type="match status" value="1"/>
</dbReference>
<dbReference type="Proteomes" id="UP000253934">
    <property type="component" value="Unassembled WGS sequence"/>
</dbReference>
<dbReference type="FunFam" id="3.30.930.10:FF:000004">
    <property type="entry name" value="Alanine--tRNA ligase"/>
    <property type="match status" value="1"/>
</dbReference>
<dbReference type="GO" id="GO:0004813">
    <property type="term" value="F:alanine-tRNA ligase activity"/>
    <property type="evidence" value="ECO:0007669"/>
    <property type="project" value="UniProtKB-UniRule"/>
</dbReference>
<comment type="subcellular location">
    <subcellularLocation>
        <location evidence="11">Cytoplasm</location>
    </subcellularLocation>
</comment>
<evidence type="ECO:0000313" key="14">
    <source>
        <dbReference type="EMBL" id="RDB36648.1"/>
    </source>
</evidence>
<evidence type="ECO:0000256" key="8">
    <source>
        <dbReference type="ARBA" id="ARBA00022884"/>
    </source>
</evidence>
<evidence type="ECO:0000259" key="13">
    <source>
        <dbReference type="PROSITE" id="PS50860"/>
    </source>
</evidence>
<gene>
    <name evidence="11" type="primary">alaS</name>
    <name evidence="14" type="ORF">DCC88_04275</name>
</gene>
<keyword evidence="8 11" id="KW-0694">RNA-binding</keyword>
<sequence length="915" mass="103222">MNTNEIRCKFINFFKSKQHTYVPSASTIPVGDQTILFTIAGMTQFKSCLTGEEVRPYTRATNAQKCIRVADLDDVGKDGRHCTMFEMLGSWSFGDYYKKEAIEWAYEFTKNELNFDLSRFWVTVHHSDDEAFQIWEKIGVPTHRIVRLGDKDNFWAMGPTGPCGPCSELYLDQGEHVGSCAEQGKTCAGPGCDCDRFLEFWNLVFMQYNRQEDGTLHDLPMKSVDTGCGLERLTALIQGKTSNFDIDIFLRIKQKILDISGHTQKLAELSKQELESFNVIADHIRLLTFTVADGVHFSNEGRGYVLRRVLRRAVRHIHKIAPNWPKNKSFLAQLVQIVIKEMGEFYPEIATNQKRIEDAIFAEELRFNSTLDIGLAKFHAFIEDTKNKHKKVLSGENVFILHDSYGFPADLTQILCQELGFQADLDSFKNYMQEQKQRSRTEAKFYKFDLDDSPWIEFNPANQEKDKSFSGYFLQATTIKENHDVIELPINFSQIKKVRQLKNKFFEFVIENTPFYPEGGGQVADNGWIAVQAANSKNEFEVIDVRKTASQIVHLLKHIEWSSDSAAPLSSTEILNLFGQNSKVTAFVDLTLRTATMRNHTATHLLHKALQIVLGDSVRQAGSFVHSEGLRFDFSYNKALSNQEIKTIEGIVNKQILKNISIKVHESVPLSTAKEMGAMAMFDEKYEDHVRMLEVPEFSLELCGGTHVSTTGQIGLFKIISEGSVTSGVRRIEGITGFNSLEFCNKLQNQILLTAEAIKCAESEIVNKIHSMKENSKELEKQIHILQSRIVNTQIASLVANAIDLGNNIKLVINVLETNDTKEMELLCDRLKEKPATIAVIAANIENKAHLMVAINPSLIKQYKKLSAGQIVKQLSEIVEGKGGGRPDFARGGGINPEKIPVALKKVVEIIQLAI</sequence>
<keyword evidence="4 11" id="KW-0479">Metal-binding</keyword>
<name>A0A369KSC4_9BACT</name>
<dbReference type="InterPro" id="IPR003156">
    <property type="entry name" value="DHHA1_dom"/>
</dbReference>
<feature type="binding site" evidence="11">
    <location>
        <position position="707"/>
    </location>
    <ligand>
        <name>Zn(2+)</name>
        <dbReference type="ChEBI" id="CHEBI:29105"/>
    </ligand>
</feature>
<comment type="catalytic activity">
    <reaction evidence="11">
        <text>tRNA(Ala) + L-alanine + ATP = L-alanyl-tRNA(Ala) + AMP + diphosphate</text>
        <dbReference type="Rhea" id="RHEA:12540"/>
        <dbReference type="Rhea" id="RHEA-COMP:9657"/>
        <dbReference type="Rhea" id="RHEA-COMP:9923"/>
        <dbReference type="ChEBI" id="CHEBI:30616"/>
        <dbReference type="ChEBI" id="CHEBI:33019"/>
        <dbReference type="ChEBI" id="CHEBI:57972"/>
        <dbReference type="ChEBI" id="CHEBI:78442"/>
        <dbReference type="ChEBI" id="CHEBI:78497"/>
        <dbReference type="ChEBI" id="CHEBI:456215"/>
        <dbReference type="EC" id="6.1.1.7"/>
    </reaction>
</comment>
<dbReference type="GO" id="GO:0002161">
    <property type="term" value="F:aminoacyl-tRNA deacylase activity"/>
    <property type="evidence" value="ECO:0007669"/>
    <property type="project" value="TreeGrafter"/>
</dbReference>
<comment type="cofactor">
    <cofactor evidence="11">
        <name>Zn(2+)</name>
        <dbReference type="ChEBI" id="CHEBI:29105"/>
    </cofactor>
    <text evidence="11">Binds 1 zinc ion per subunit.</text>
</comment>
<comment type="function">
    <text evidence="11">Catalyzes the attachment of alanine to tRNA(Ala) in a two-step reaction: alanine is first activated by ATP to form Ala-AMP and then transferred to the acceptor end of tRNA(Ala). Also edits incorrectly charged Ser-tRNA(Ala) and Gly-tRNA(Ala) via its editing domain.</text>
</comment>
<dbReference type="InterPro" id="IPR018162">
    <property type="entry name" value="Ala-tRNA-ligase_IIc_anticod-bd"/>
</dbReference>
<feature type="binding site" evidence="11">
    <location>
        <position position="703"/>
    </location>
    <ligand>
        <name>Zn(2+)</name>
        <dbReference type="ChEBI" id="CHEBI:29105"/>
    </ligand>
</feature>
<dbReference type="CDD" id="cd00673">
    <property type="entry name" value="AlaRS_core"/>
    <property type="match status" value="1"/>
</dbReference>
<feature type="binding site" evidence="11">
    <location>
        <position position="604"/>
    </location>
    <ligand>
        <name>Zn(2+)</name>
        <dbReference type="ChEBI" id="CHEBI:29105"/>
    </ligand>
</feature>
<dbReference type="EC" id="6.1.1.7" evidence="11"/>
<dbReference type="SUPFAM" id="SSF101353">
    <property type="entry name" value="Putative anticodon-binding domain of alanyl-tRNA synthetase (AlaRS)"/>
    <property type="match status" value="1"/>
</dbReference>
<keyword evidence="7 11" id="KW-0067">ATP-binding</keyword>
<dbReference type="Gene3D" id="3.30.54.20">
    <property type="match status" value="1"/>
</dbReference>
<dbReference type="FunFam" id="3.10.310.40:FF:000001">
    <property type="entry name" value="Alanine--tRNA ligase"/>
    <property type="match status" value="1"/>
</dbReference>
<dbReference type="Gene3D" id="3.10.310.40">
    <property type="match status" value="1"/>
</dbReference>
<keyword evidence="2 11" id="KW-0820">tRNA-binding</keyword>
<dbReference type="Pfam" id="PF07973">
    <property type="entry name" value="tRNA_SAD"/>
    <property type="match status" value="1"/>
</dbReference>
<dbReference type="GO" id="GO:0000049">
    <property type="term" value="F:tRNA binding"/>
    <property type="evidence" value="ECO:0007669"/>
    <property type="project" value="UniProtKB-KW"/>
</dbReference>
<keyword evidence="9 11" id="KW-0648">Protein biosynthesis</keyword>
<keyword evidence="15" id="KW-1185">Reference proteome</keyword>
<comment type="domain">
    <text evidence="11">Consists of three domains; the N-terminal catalytic domain, the editing domain and the C-terminal C-Ala domain. The editing domain removes incorrectly charged amino acids, while the C-Ala domain, along with tRNA(Ala), serves as a bridge to cooperatively bring together the editing and aminoacylation centers thus stimulating deacylation of misacylated tRNAs.</text>
</comment>
<comment type="caution">
    <text evidence="14">The sequence shown here is derived from an EMBL/GenBank/DDBJ whole genome shotgun (WGS) entry which is preliminary data.</text>
</comment>
<dbReference type="Pfam" id="PF01411">
    <property type="entry name" value="tRNA-synt_2c"/>
    <property type="match status" value="1"/>
</dbReference>
<dbReference type="EMBL" id="QOVW01000058">
    <property type="protein sequence ID" value="RDB36648.1"/>
    <property type="molecule type" value="Genomic_DNA"/>
</dbReference>
<keyword evidence="11" id="KW-0963">Cytoplasm</keyword>
<evidence type="ECO:0000256" key="4">
    <source>
        <dbReference type="ARBA" id="ARBA00022723"/>
    </source>
</evidence>
<dbReference type="InterPro" id="IPR012947">
    <property type="entry name" value="tRNA_SAD"/>
</dbReference>
<keyword evidence="12" id="KW-0175">Coiled coil</keyword>
<evidence type="ECO:0000256" key="1">
    <source>
        <dbReference type="ARBA" id="ARBA00008226"/>
    </source>
</evidence>
<reference evidence="14" key="1">
    <citation type="submission" date="2018-04" db="EMBL/GenBank/DDBJ databases">
        <title>Draft genome sequence of the Candidatus Spirobacillus cienkowskii, a pathogen of freshwater Daphnia species, reconstructed from hemolymph metagenomic reads.</title>
        <authorList>
            <person name="Bresciani L."/>
            <person name="Lemos L.N."/>
            <person name="Wale N."/>
            <person name="Lin J.Y."/>
            <person name="Fernandes G.R."/>
            <person name="Duffy M.A."/>
            <person name="Rodrigues J.M."/>
        </authorList>
    </citation>
    <scope>NUCLEOTIDE SEQUENCE [LARGE SCALE GENOMIC DNA]</scope>
    <source>
        <strain evidence="14">Binning01</strain>
    </source>
</reference>
<dbReference type="PROSITE" id="PS50860">
    <property type="entry name" value="AA_TRNA_LIGASE_II_ALA"/>
    <property type="match status" value="1"/>
</dbReference>
<dbReference type="InterPro" id="IPR018163">
    <property type="entry name" value="Thr/Ala-tRNA-synth_IIc_edit"/>
</dbReference>
<feature type="domain" description="Alanyl-transfer RNA synthetases family profile" evidence="13">
    <location>
        <begin position="1"/>
        <end position="746"/>
    </location>
</feature>
<dbReference type="HAMAP" id="MF_00036_B">
    <property type="entry name" value="Ala_tRNA_synth_B"/>
    <property type="match status" value="1"/>
</dbReference>
<dbReference type="InterPro" id="IPR050058">
    <property type="entry name" value="Ala-tRNA_ligase"/>
</dbReference>
<dbReference type="SMART" id="SM00863">
    <property type="entry name" value="tRNA_SAD"/>
    <property type="match status" value="1"/>
</dbReference>
<dbReference type="InterPro" id="IPR023033">
    <property type="entry name" value="Ala_tRNA_ligase_euk/bac"/>
</dbReference>
<evidence type="ECO:0000256" key="7">
    <source>
        <dbReference type="ARBA" id="ARBA00022840"/>
    </source>
</evidence>
<dbReference type="SUPFAM" id="SSF55681">
    <property type="entry name" value="Class II aaRS and biotin synthetases"/>
    <property type="match status" value="1"/>
</dbReference>